<gene>
    <name evidence="1" type="ORF">Bxe_A0899</name>
</gene>
<name>Q13V43_PARXL</name>
<dbReference type="STRING" id="266265.Bxe_A0899"/>
<evidence type="ECO:0000313" key="2">
    <source>
        <dbReference type="Proteomes" id="UP000001817"/>
    </source>
</evidence>
<dbReference type="EMBL" id="CP000270">
    <property type="protein sequence ID" value="ABE32046.1"/>
    <property type="molecule type" value="Genomic_DNA"/>
</dbReference>
<organism evidence="1 2">
    <name type="scientific">Paraburkholderia xenovorans (strain LB400)</name>
    <dbReference type="NCBI Taxonomy" id="266265"/>
    <lineage>
        <taxon>Bacteria</taxon>
        <taxon>Pseudomonadati</taxon>
        <taxon>Pseudomonadota</taxon>
        <taxon>Betaproteobacteria</taxon>
        <taxon>Burkholderiales</taxon>
        <taxon>Burkholderiaceae</taxon>
        <taxon>Paraburkholderia</taxon>
    </lineage>
</organism>
<protein>
    <submittedName>
        <fullName evidence="1">Uncharacterized protein</fullName>
    </submittedName>
</protein>
<proteinExistence type="predicted"/>
<keyword evidence="2" id="KW-1185">Reference proteome</keyword>
<reference evidence="1 2" key="1">
    <citation type="journal article" date="2006" name="Proc. Natl. Acad. Sci. U.S.A.">
        <title>Burkholderia xenovorans LB400 harbors a multi-replicon, 9.73-Mbp genome shaped for versatility.</title>
        <authorList>
            <person name="Chain P.S."/>
            <person name="Denef V.J."/>
            <person name="Konstantinidis K.T."/>
            <person name="Vergez L.M."/>
            <person name="Agullo L."/>
            <person name="Reyes V.L."/>
            <person name="Hauser L."/>
            <person name="Cordova M."/>
            <person name="Gomez L."/>
            <person name="Gonzalez M."/>
            <person name="Land M."/>
            <person name="Lao V."/>
            <person name="Larimer F."/>
            <person name="LiPuma J.J."/>
            <person name="Mahenthiralingam E."/>
            <person name="Malfatti S.A."/>
            <person name="Marx C.J."/>
            <person name="Parnell J.J."/>
            <person name="Ramette A."/>
            <person name="Richardson P."/>
            <person name="Seeger M."/>
            <person name="Smith D."/>
            <person name="Spilker T."/>
            <person name="Sul W.J."/>
            <person name="Tsoi T.V."/>
            <person name="Ulrich L.E."/>
            <person name="Zhulin I.B."/>
            <person name="Tiedje J.M."/>
        </authorList>
    </citation>
    <scope>NUCLEOTIDE SEQUENCE [LARGE SCALE GENOMIC DNA]</scope>
    <source>
        <strain evidence="1 2">LB400</strain>
    </source>
</reference>
<dbReference type="Proteomes" id="UP000001817">
    <property type="component" value="Chromosome 1"/>
</dbReference>
<evidence type="ECO:0000313" key="1">
    <source>
        <dbReference type="EMBL" id="ABE32046.1"/>
    </source>
</evidence>
<dbReference type="AlphaFoldDB" id="Q13V43"/>
<dbReference type="eggNOG" id="ENOG5032B7R">
    <property type="taxonomic scope" value="Bacteria"/>
</dbReference>
<dbReference type="KEGG" id="bxe:Bxe_A0899"/>
<accession>Q13V43</accession>
<sequence>MMEPLFLGAAIMAIRDLMNGERQHAAFAEAQKLADSGAYHDYTDIEYVLRFDYGLSDVSALLDSQLMHRDLNRRCADAREKLEMLGV</sequence>